<evidence type="ECO:0000256" key="1">
    <source>
        <dbReference type="SAM" id="SignalP"/>
    </source>
</evidence>
<accession>A0A1M5SAK6</accession>
<dbReference type="InterPro" id="IPR022529">
    <property type="entry name" value="DUF3530"/>
</dbReference>
<dbReference type="Pfam" id="PF12048">
    <property type="entry name" value="DUF3530"/>
    <property type="match status" value="1"/>
</dbReference>
<evidence type="ECO:0000313" key="3">
    <source>
        <dbReference type="Proteomes" id="UP000184520"/>
    </source>
</evidence>
<dbReference type="Proteomes" id="UP000184520">
    <property type="component" value="Unassembled WGS sequence"/>
</dbReference>
<keyword evidence="3" id="KW-1185">Reference proteome</keyword>
<gene>
    <name evidence="2" type="ORF">SAMN05216361_4363</name>
</gene>
<feature type="signal peptide" evidence="1">
    <location>
        <begin position="1"/>
        <end position="24"/>
    </location>
</feature>
<name>A0A1M5SAK6_9ALTE</name>
<organism evidence="2 3">
    <name type="scientific">Marisediminitalea aggregata</name>
    <dbReference type="NCBI Taxonomy" id="634436"/>
    <lineage>
        <taxon>Bacteria</taxon>
        <taxon>Pseudomonadati</taxon>
        <taxon>Pseudomonadota</taxon>
        <taxon>Gammaproteobacteria</taxon>
        <taxon>Alteromonadales</taxon>
        <taxon>Alteromonadaceae</taxon>
        <taxon>Marisediminitalea</taxon>
    </lineage>
</organism>
<evidence type="ECO:0000313" key="2">
    <source>
        <dbReference type="EMBL" id="SHH35480.1"/>
    </source>
</evidence>
<proteinExistence type="predicted"/>
<reference evidence="3" key="1">
    <citation type="submission" date="2016-11" db="EMBL/GenBank/DDBJ databases">
        <authorList>
            <person name="Varghese N."/>
            <person name="Submissions S."/>
        </authorList>
    </citation>
    <scope>NUCLEOTIDE SEQUENCE [LARGE SCALE GENOMIC DNA]</scope>
    <source>
        <strain evidence="3">CGMCC 1.8995</strain>
    </source>
</reference>
<sequence length="277" mass="30469">MRITKVIILLSALCLNAIACTAYGAVADDIARYFPEQQITQLTVLDKQIPAVTLSSRHPLSRGVAIVLVDAESQSLNLDGGLILADTLTEKGWHCLLIPVERPAVTPSDTPDAPPKPIDNTTSMTPDYDSFYTSILGLTNAAYGYAQQHRGYTFVIAEGMTSAVLIDAFQRGALDMPDTLVSLGAFWPEHDKNQQLIDWLAQSSYPVLDLNMPMLSQWQSFTADARQTAAKVSLKRHYRQRQLFPTVGLGNAGASLPNPTGAWLGQEIYSWLRYLGW</sequence>
<keyword evidence="1" id="KW-0732">Signal</keyword>
<dbReference type="EMBL" id="FQWD01000009">
    <property type="protein sequence ID" value="SHH35480.1"/>
    <property type="molecule type" value="Genomic_DNA"/>
</dbReference>
<dbReference type="AlphaFoldDB" id="A0A1M5SAK6"/>
<protein>
    <recommendedName>
        <fullName evidence="4">DUF3530 family protein</fullName>
    </recommendedName>
</protein>
<feature type="chain" id="PRO_5013155438" description="DUF3530 family protein" evidence="1">
    <location>
        <begin position="25"/>
        <end position="277"/>
    </location>
</feature>
<evidence type="ECO:0008006" key="4">
    <source>
        <dbReference type="Google" id="ProtNLM"/>
    </source>
</evidence>
<dbReference type="STRING" id="634436.SAMN05216361_4363"/>
<dbReference type="OrthoDB" id="9776279at2"/>